<evidence type="ECO:0000256" key="3">
    <source>
        <dbReference type="ARBA" id="ARBA00022695"/>
    </source>
</evidence>
<dbReference type="EC" id="2.7.7.4" evidence="8"/>
<evidence type="ECO:0000313" key="12">
    <source>
        <dbReference type="Proteomes" id="UP000469346"/>
    </source>
</evidence>
<sequence>MMALVNPHGSKKQLMPLLLKGAEREDEIKRAEKMPRVEITSKESGDILMLGMGAFTPLNGFMVKDDYEGCIEEMKLRKVDPGVMWPLPVTLAIDEDTRKSIKEGQEVALYDKETGELMATMKVEEIWEPDKRKECELCFKGAGADSERFWDVALEDHPGVQQVMNAPKYYAGGPIKALSEKDFAQKYGEAYMHPSVARKIFEERGWSTVAAFQTRNPIHRSHEYLCKIAQEVLDGVFIHALVGKLKPGDIPGEKRMECYKVLIDNYFNKERTVLGVYPLEMRYGGPKEALLHGIFRQNFGCSHLIIGRDHAGVGDFYGLFEAQEIYDRLWPGALELQPLKIDWTFWCYKCGGMASLKTCPHGKEDRCVVSGTKFRRLMSEGGEVPAEFSRPEVLEILRDYYANLTEKVKIKKGAFEDIPAGK</sequence>
<dbReference type="Proteomes" id="UP000469346">
    <property type="component" value="Unassembled WGS sequence"/>
</dbReference>
<dbReference type="SUPFAM" id="SSF52374">
    <property type="entry name" value="Nucleotidylyl transferase"/>
    <property type="match status" value="1"/>
</dbReference>
<comment type="similarity">
    <text evidence="6 8">Belongs to the sulfate adenylyltransferase family.</text>
</comment>
<dbReference type="InterPro" id="IPR015947">
    <property type="entry name" value="PUA-like_sf"/>
</dbReference>
<dbReference type="GO" id="GO:0005524">
    <property type="term" value="F:ATP binding"/>
    <property type="evidence" value="ECO:0007669"/>
    <property type="project" value="UniProtKB-KW"/>
</dbReference>
<evidence type="ECO:0000256" key="5">
    <source>
        <dbReference type="ARBA" id="ARBA00022840"/>
    </source>
</evidence>
<dbReference type="InterPro" id="IPR020792">
    <property type="entry name" value="SO4_adenylyltransferase_pro"/>
</dbReference>
<evidence type="ECO:0000256" key="7">
    <source>
        <dbReference type="ARBA" id="ARBA00049370"/>
    </source>
</evidence>
<accession>A0A6N9TS13</accession>
<evidence type="ECO:0000256" key="2">
    <source>
        <dbReference type="ARBA" id="ARBA00022679"/>
    </source>
</evidence>
<dbReference type="PANTHER" id="PTHR43509:SF1">
    <property type="entry name" value="SULFATE ADENYLYLTRANSFERASE"/>
    <property type="match status" value="1"/>
</dbReference>
<comment type="caution">
    <text evidence="11">The sequence shown here is derived from an EMBL/GenBank/DDBJ whole genome shotgun (WGS) entry which is preliminary data.</text>
</comment>
<dbReference type="GO" id="GO:0000103">
    <property type="term" value="P:sulfate assimilation"/>
    <property type="evidence" value="ECO:0007669"/>
    <property type="project" value="UniProtKB-UniRule"/>
</dbReference>
<dbReference type="NCBIfam" id="NF003166">
    <property type="entry name" value="PRK04149.1"/>
    <property type="match status" value="1"/>
</dbReference>
<gene>
    <name evidence="8 11" type="primary">sat</name>
    <name evidence="11" type="ORF">G3N55_08575</name>
</gene>
<organism evidence="11 12">
    <name type="scientific">Dissulfurirhabdus thermomarina</name>
    <dbReference type="NCBI Taxonomy" id="1765737"/>
    <lineage>
        <taxon>Bacteria</taxon>
        <taxon>Deltaproteobacteria</taxon>
        <taxon>Dissulfurirhabdaceae</taxon>
        <taxon>Dissulfurirhabdus</taxon>
    </lineage>
</organism>
<dbReference type="Pfam" id="PF14306">
    <property type="entry name" value="PUA_2"/>
    <property type="match status" value="1"/>
</dbReference>
<keyword evidence="4 8" id="KW-0547">Nucleotide-binding</keyword>
<dbReference type="Gene3D" id="3.10.400.10">
    <property type="entry name" value="Sulfate adenylyltransferase"/>
    <property type="match status" value="1"/>
</dbReference>
<evidence type="ECO:0000256" key="6">
    <source>
        <dbReference type="ARBA" id="ARBA00037980"/>
    </source>
</evidence>
<dbReference type="InterPro" id="IPR014729">
    <property type="entry name" value="Rossmann-like_a/b/a_fold"/>
</dbReference>
<dbReference type="SUPFAM" id="SSF88697">
    <property type="entry name" value="PUA domain-like"/>
    <property type="match status" value="1"/>
</dbReference>
<evidence type="ECO:0000313" key="11">
    <source>
        <dbReference type="EMBL" id="NDY42893.1"/>
    </source>
</evidence>
<proteinExistence type="inferred from homology"/>
<dbReference type="GO" id="GO:0070814">
    <property type="term" value="P:hydrogen sulfide biosynthetic process"/>
    <property type="evidence" value="ECO:0007669"/>
    <property type="project" value="UniProtKB-UniRule"/>
</dbReference>
<dbReference type="NCBIfam" id="TIGR00339">
    <property type="entry name" value="sopT"/>
    <property type="match status" value="1"/>
</dbReference>
<evidence type="ECO:0000256" key="8">
    <source>
        <dbReference type="HAMAP-Rule" id="MF_00066"/>
    </source>
</evidence>
<feature type="domain" description="Sulphate adenylyltransferase catalytic" evidence="9">
    <location>
        <begin position="190"/>
        <end position="399"/>
    </location>
</feature>
<evidence type="ECO:0000256" key="4">
    <source>
        <dbReference type="ARBA" id="ARBA00022741"/>
    </source>
</evidence>
<dbReference type="InterPro" id="IPR025980">
    <property type="entry name" value="ATP-Sase_PUA-like_dom"/>
</dbReference>
<reference evidence="11 12" key="1">
    <citation type="submission" date="2020-02" db="EMBL/GenBank/DDBJ databases">
        <title>Comparative genomics of sulfur disproportionating microorganisms.</title>
        <authorList>
            <person name="Ward L.M."/>
            <person name="Bertran E."/>
            <person name="Johnston D.T."/>
        </authorList>
    </citation>
    <scope>NUCLEOTIDE SEQUENCE [LARGE SCALE GENOMIC DNA]</scope>
    <source>
        <strain evidence="11 12">DSM 100025</strain>
    </source>
</reference>
<dbReference type="UniPathway" id="UPA00140">
    <property type="reaction ID" value="UER00204"/>
</dbReference>
<feature type="domain" description="ATP-sulfurylase PUA-like" evidence="10">
    <location>
        <begin position="6"/>
        <end position="179"/>
    </location>
</feature>
<dbReference type="AlphaFoldDB" id="A0A6N9TS13"/>
<dbReference type="InterPro" id="IPR024951">
    <property type="entry name" value="Sulfurylase_cat_dom"/>
</dbReference>
<keyword evidence="2 8" id="KW-0808">Transferase</keyword>
<dbReference type="Pfam" id="PF01747">
    <property type="entry name" value="ATP-sulfurylase"/>
    <property type="match status" value="1"/>
</dbReference>
<keyword evidence="12" id="KW-1185">Reference proteome</keyword>
<comment type="catalytic activity">
    <reaction evidence="7 8">
        <text>sulfate + ATP + H(+) = adenosine 5'-phosphosulfate + diphosphate</text>
        <dbReference type="Rhea" id="RHEA:18133"/>
        <dbReference type="ChEBI" id="CHEBI:15378"/>
        <dbReference type="ChEBI" id="CHEBI:16189"/>
        <dbReference type="ChEBI" id="CHEBI:30616"/>
        <dbReference type="ChEBI" id="CHEBI:33019"/>
        <dbReference type="ChEBI" id="CHEBI:58243"/>
        <dbReference type="EC" id="2.7.7.4"/>
    </reaction>
</comment>
<dbReference type="EMBL" id="JAAGRR010000096">
    <property type="protein sequence ID" value="NDY42893.1"/>
    <property type="molecule type" value="Genomic_DNA"/>
</dbReference>
<dbReference type="GO" id="GO:0004781">
    <property type="term" value="F:sulfate adenylyltransferase (ATP) activity"/>
    <property type="evidence" value="ECO:0007669"/>
    <property type="project" value="UniProtKB-UniRule"/>
</dbReference>
<dbReference type="CDD" id="cd00517">
    <property type="entry name" value="ATPS"/>
    <property type="match status" value="1"/>
</dbReference>
<evidence type="ECO:0000259" key="9">
    <source>
        <dbReference type="Pfam" id="PF01747"/>
    </source>
</evidence>
<dbReference type="Gene3D" id="3.40.50.620">
    <property type="entry name" value="HUPs"/>
    <property type="match status" value="1"/>
</dbReference>
<protein>
    <recommendedName>
        <fullName evidence="8">Sulfate adenylyltransferase</fullName>
        <ecNumber evidence="8">2.7.7.4</ecNumber>
    </recommendedName>
    <alternativeName>
        <fullName evidence="8">ATP-sulfurylase</fullName>
    </alternativeName>
    <alternativeName>
        <fullName evidence="8">Sulfate adenylate transferase</fullName>
        <shortName evidence="8">SAT</shortName>
    </alternativeName>
</protein>
<dbReference type="HAMAP" id="MF_00066">
    <property type="entry name" value="Sulf_adenylyltr"/>
    <property type="match status" value="1"/>
</dbReference>
<comment type="pathway">
    <text evidence="1 8">Sulfur metabolism; hydrogen sulfide biosynthesis; sulfite from sulfate: step 1/3.</text>
</comment>
<keyword evidence="5 8" id="KW-0067">ATP-binding</keyword>
<dbReference type="InterPro" id="IPR002650">
    <property type="entry name" value="Sulphate_adenylyltransferase"/>
</dbReference>
<name>A0A6N9TS13_DISTH</name>
<evidence type="ECO:0000259" key="10">
    <source>
        <dbReference type="Pfam" id="PF14306"/>
    </source>
</evidence>
<dbReference type="PANTHER" id="PTHR43509">
    <property type="match status" value="1"/>
</dbReference>
<evidence type="ECO:0000256" key="1">
    <source>
        <dbReference type="ARBA" id="ARBA00005048"/>
    </source>
</evidence>
<keyword evidence="3 8" id="KW-0548">Nucleotidyltransferase</keyword>